<dbReference type="SMART" id="SM00390">
    <property type="entry name" value="GoLoco"/>
    <property type="match status" value="1"/>
</dbReference>
<protein>
    <submittedName>
        <fullName evidence="1">Uncharacterized protein</fullName>
    </submittedName>
</protein>
<dbReference type="InParanoid" id="A0A2J7Q968"/>
<dbReference type="Pfam" id="PF02188">
    <property type="entry name" value="GoLoco"/>
    <property type="match status" value="1"/>
</dbReference>
<accession>A0A2J7Q968</accession>
<sequence>MGGVPVSYTDTVLFQNATQDLFELLERVQSSRLDDQRCVLPPYFTQQLGFNELDSVNVTDCIKANTNEIDNGTLINTDEQREDNLDNDDCVETLSEHFMEADPNIERSLTIRRTINNAIRCYEEMYEEKRLKKKNVQTSVLQFLENKK</sequence>
<reference evidence="1 2" key="1">
    <citation type="submission" date="2017-12" db="EMBL/GenBank/DDBJ databases">
        <title>Hemimetabolous genomes reveal molecular basis of termite eusociality.</title>
        <authorList>
            <person name="Harrison M.C."/>
            <person name="Jongepier E."/>
            <person name="Robertson H.M."/>
            <person name="Arning N."/>
            <person name="Bitard-Feildel T."/>
            <person name="Chao H."/>
            <person name="Childers C.P."/>
            <person name="Dinh H."/>
            <person name="Doddapaneni H."/>
            <person name="Dugan S."/>
            <person name="Gowin J."/>
            <person name="Greiner C."/>
            <person name="Han Y."/>
            <person name="Hu H."/>
            <person name="Hughes D.S.T."/>
            <person name="Huylmans A.-K."/>
            <person name="Kemena C."/>
            <person name="Kremer L.P.M."/>
            <person name="Lee S.L."/>
            <person name="Lopez-Ezquerra A."/>
            <person name="Mallet L."/>
            <person name="Monroy-Kuhn J.M."/>
            <person name="Moser A."/>
            <person name="Murali S.C."/>
            <person name="Muzny D.M."/>
            <person name="Otani S."/>
            <person name="Piulachs M.-D."/>
            <person name="Poelchau M."/>
            <person name="Qu J."/>
            <person name="Schaub F."/>
            <person name="Wada-Katsumata A."/>
            <person name="Worley K.C."/>
            <person name="Xie Q."/>
            <person name="Ylla G."/>
            <person name="Poulsen M."/>
            <person name="Gibbs R.A."/>
            <person name="Schal C."/>
            <person name="Richards S."/>
            <person name="Belles X."/>
            <person name="Korb J."/>
            <person name="Bornberg-Bauer E."/>
        </authorList>
    </citation>
    <scope>NUCLEOTIDE SEQUENCE [LARGE SCALE GENOMIC DNA]</scope>
    <source>
        <tissue evidence="1">Whole body</tissue>
    </source>
</reference>
<dbReference type="Proteomes" id="UP000235965">
    <property type="component" value="Unassembled WGS sequence"/>
</dbReference>
<name>A0A2J7Q968_9NEOP</name>
<dbReference type="Gene3D" id="1.25.40.10">
    <property type="entry name" value="Tetratricopeptide repeat domain"/>
    <property type="match status" value="1"/>
</dbReference>
<dbReference type="EMBL" id="NEVH01016943">
    <property type="protein sequence ID" value="PNF25103.1"/>
    <property type="molecule type" value="Genomic_DNA"/>
</dbReference>
<dbReference type="AlphaFoldDB" id="A0A2J7Q968"/>
<organism evidence="1 2">
    <name type="scientific">Cryptotermes secundus</name>
    <dbReference type="NCBI Taxonomy" id="105785"/>
    <lineage>
        <taxon>Eukaryota</taxon>
        <taxon>Metazoa</taxon>
        <taxon>Ecdysozoa</taxon>
        <taxon>Arthropoda</taxon>
        <taxon>Hexapoda</taxon>
        <taxon>Insecta</taxon>
        <taxon>Pterygota</taxon>
        <taxon>Neoptera</taxon>
        <taxon>Polyneoptera</taxon>
        <taxon>Dictyoptera</taxon>
        <taxon>Blattodea</taxon>
        <taxon>Blattoidea</taxon>
        <taxon>Termitoidae</taxon>
        <taxon>Kalotermitidae</taxon>
        <taxon>Cryptotermitinae</taxon>
        <taxon>Cryptotermes</taxon>
    </lineage>
</organism>
<dbReference type="InterPro" id="IPR003109">
    <property type="entry name" value="GoLoco_motif"/>
</dbReference>
<dbReference type="GO" id="GO:0030695">
    <property type="term" value="F:GTPase regulator activity"/>
    <property type="evidence" value="ECO:0007669"/>
    <property type="project" value="InterPro"/>
</dbReference>
<dbReference type="PROSITE" id="PS50877">
    <property type="entry name" value="GOLOCO"/>
    <property type="match status" value="1"/>
</dbReference>
<dbReference type="STRING" id="105785.A0A2J7Q968"/>
<keyword evidence="2" id="KW-1185">Reference proteome</keyword>
<evidence type="ECO:0000313" key="1">
    <source>
        <dbReference type="EMBL" id="PNF25103.1"/>
    </source>
</evidence>
<gene>
    <name evidence="1" type="ORF">B7P43_G02021</name>
</gene>
<evidence type="ECO:0000313" key="2">
    <source>
        <dbReference type="Proteomes" id="UP000235965"/>
    </source>
</evidence>
<comment type="caution">
    <text evidence="1">The sequence shown here is derived from an EMBL/GenBank/DDBJ whole genome shotgun (WGS) entry which is preliminary data.</text>
</comment>
<proteinExistence type="predicted"/>
<dbReference type="InterPro" id="IPR011990">
    <property type="entry name" value="TPR-like_helical_dom_sf"/>
</dbReference>